<organism evidence="1 2">
    <name type="scientific">Caulobacter ginsengisoli</name>
    <dbReference type="NCBI Taxonomy" id="400775"/>
    <lineage>
        <taxon>Bacteria</taxon>
        <taxon>Pseudomonadati</taxon>
        <taxon>Pseudomonadota</taxon>
        <taxon>Alphaproteobacteria</taxon>
        <taxon>Caulobacterales</taxon>
        <taxon>Caulobacteraceae</taxon>
        <taxon>Caulobacter</taxon>
    </lineage>
</organism>
<evidence type="ECO:0000313" key="1">
    <source>
        <dbReference type="EMBL" id="MDQ0463556.1"/>
    </source>
</evidence>
<proteinExistence type="predicted"/>
<name>A0ABU0INI0_9CAUL</name>
<protein>
    <submittedName>
        <fullName evidence="1">Uncharacterized protein</fullName>
    </submittedName>
</protein>
<sequence length="372" mass="40232">MRLATPFLIGAIAVCAVLGAYGWTTAAPDRASAVRPPRSGMALLKAFRCFKPTRKVVVVRGVEDNFSPKGEEPLSVRPALRSATLMSMLAKSGYDVVEEDHAFSDSIQVPAGLVSRGLFVIGLKPLRGKENDGFAIGDLSRRFESGPGRPFMQAPIPELDRQPGWNVSGVVRFARLDEIRFEPRAGGTVTLLDHLQDGGGWIDVQTTDDTSVDFMGAAFCVGPPRIKGATFIPDPRPRKGDMVLLGCTIQRNDRYVCEPFEGDTACEVSLPVACIRPDQEPWPRAFAGGGAPSDWTGGRLAAAPATPASRFRTIADADRYCAANLGKDWRVLGVQDAMFSMTAIGRGRAADFEPRAWVDVADQPHATCWARK</sequence>
<reference evidence="1 2" key="1">
    <citation type="submission" date="2023-07" db="EMBL/GenBank/DDBJ databases">
        <title>Genomic Encyclopedia of Type Strains, Phase IV (KMG-IV): sequencing the most valuable type-strain genomes for metagenomic binning, comparative biology and taxonomic classification.</title>
        <authorList>
            <person name="Goeker M."/>
        </authorList>
    </citation>
    <scope>NUCLEOTIDE SEQUENCE [LARGE SCALE GENOMIC DNA]</scope>
    <source>
        <strain evidence="1 2">DSM 18695</strain>
    </source>
</reference>
<evidence type="ECO:0000313" key="2">
    <source>
        <dbReference type="Proteomes" id="UP001228905"/>
    </source>
</evidence>
<dbReference type="EMBL" id="JAUSVS010000002">
    <property type="protein sequence ID" value="MDQ0463556.1"/>
    <property type="molecule type" value="Genomic_DNA"/>
</dbReference>
<gene>
    <name evidence="1" type="ORF">QO010_001327</name>
</gene>
<comment type="caution">
    <text evidence="1">The sequence shown here is derived from an EMBL/GenBank/DDBJ whole genome shotgun (WGS) entry which is preliminary data.</text>
</comment>
<keyword evidence="2" id="KW-1185">Reference proteome</keyword>
<dbReference type="Proteomes" id="UP001228905">
    <property type="component" value="Unassembled WGS sequence"/>
</dbReference>
<accession>A0ABU0INI0</accession>
<dbReference type="RefSeq" id="WP_307347573.1">
    <property type="nucleotide sequence ID" value="NZ_JAUSVS010000002.1"/>
</dbReference>